<dbReference type="Proteomes" id="UP001140011">
    <property type="component" value="Unassembled WGS sequence"/>
</dbReference>
<dbReference type="EC" id="2.3.1.225" evidence="12"/>
<dbReference type="EMBL" id="JANBUH010000459">
    <property type="protein sequence ID" value="KAJ2751029.1"/>
    <property type="molecule type" value="Genomic_DNA"/>
</dbReference>
<evidence type="ECO:0000256" key="3">
    <source>
        <dbReference type="ARBA" id="ARBA00022692"/>
    </source>
</evidence>
<evidence type="ECO:0000256" key="13">
    <source>
        <dbReference type="SAM" id="MobiDB-lite"/>
    </source>
</evidence>
<keyword evidence="6 11" id="KW-0040">ANK repeat</keyword>
<evidence type="ECO:0000256" key="9">
    <source>
        <dbReference type="ARBA" id="ARBA00023288"/>
    </source>
</evidence>
<keyword evidence="12 15" id="KW-0012">Acyltransferase</keyword>
<evidence type="ECO:0000256" key="8">
    <source>
        <dbReference type="ARBA" id="ARBA00023139"/>
    </source>
</evidence>
<comment type="catalytic activity">
    <reaction evidence="10 12">
        <text>L-cysteinyl-[protein] + hexadecanoyl-CoA = S-hexadecanoyl-L-cysteinyl-[protein] + CoA</text>
        <dbReference type="Rhea" id="RHEA:36683"/>
        <dbReference type="Rhea" id="RHEA-COMP:10131"/>
        <dbReference type="Rhea" id="RHEA-COMP:11032"/>
        <dbReference type="ChEBI" id="CHEBI:29950"/>
        <dbReference type="ChEBI" id="CHEBI:57287"/>
        <dbReference type="ChEBI" id="CHEBI:57379"/>
        <dbReference type="ChEBI" id="CHEBI:74151"/>
        <dbReference type="EC" id="2.3.1.225"/>
    </reaction>
</comment>
<sequence>MTRPSAAKSARADKTEAASMAETVVAATSAEQARTEPAGSGDDDDDDGSKTKDGSSRTSTDLSDKPSGITAATTTTSALPRAHFAAAKAAAQSEVSKADAVGVIDSSTTPGTEAPPPEEDAFWEAARQDDVDTVRNFVETKGMRPEQADAGGNTALHWATRTRPLRVLRYLVEEQCANVNILSANYEATPLFWAISQGNLDAITYLIDKGANLALRDSSGNTPLHAAVHAVSIPVVIFVACAQLVALGGSVDVGDGGGVTPLMWATYQNKAEIVELLIRIGANVNAQDNNGKTPLHYALMIGNGRIVDTLLAKGADPKLKDFGTTDAYGVQIGSASGSGLSPQDAATIYGFLADFNKQIESAKDMRVIEDPGYMLFGRSLRKDIGGSVVPTLGIWLALLAASLYPWFVGVPLSVVILGAMHYTVLKFIARSRSPLQLQGLPYMSVIFQSSALFILFTWVTRVLPVTTRGSIDGHDIPTHKIMNVVMMWAFGSCMYFFYMALFSNPGYIQRNEELLSAEPVVRKLAASNTLDFDHFCRTCLNARPLRSKHCRVCNRCVARFDHHCPWTHNCVGLHNHRHFMLFLLFLCPGICFYIALVSSYMGSIFVVYDPIPGQPCFLSNHACGMFQSDAWTMVTSIWIGVNCIWATFLLIAQLVQVMQGNTTNEAQTGYSRVAPHADRDGKQCGHRHGHRKGGLVTKTARGLRKLILGLGGSVASGDRTMTTSVVAQPEVDAEPSPGTQMVPGQISRSSTASSGDLLPQNQRDGQHSFAMRNIGYASLRSAEAAGAKGGNPYSFGAVDNCLGFWTSEAEGKLAGTDWLRVMELSELAPYQPPPAPQIEPLSDSAHVSLNVAA</sequence>
<organism evidence="15 16">
    <name type="scientific">Coemansia pectinata</name>
    <dbReference type="NCBI Taxonomy" id="1052879"/>
    <lineage>
        <taxon>Eukaryota</taxon>
        <taxon>Fungi</taxon>
        <taxon>Fungi incertae sedis</taxon>
        <taxon>Zoopagomycota</taxon>
        <taxon>Kickxellomycotina</taxon>
        <taxon>Kickxellomycetes</taxon>
        <taxon>Kickxellales</taxon>
        <taxon>Kickxellaceae</taxon>
        <taxon>Coemansia</taxon>
    </lineage>
</organism>
<feature type="repeat" description="ANK" evidence="11">
    <location>
        <begin position="290"/>
        <end position="322"/>
    </location>
</feature>
<keyword evidence="12 15" id="KW-0808">Transferase</keyword>
<keyword evidence="7 12" id="KW-0472">Membrane</keyword>
<keyword evidence="16" id="KW-1185">Reference proteome</keyword>
<comment type="domain">
    <text evidence="12">The DHHC domain is required for palmitoyltransferase activity.</text>
</comment>
<feature type="transmembrane region" description="Helical" evidence="12">
    <location>
        <begin position="440"/>
        <end position="461"/>
    </location>
</feature>
<comment type="caution">
    <text evidence="15">The sequence shown here is derived from an EMBL/GenBank/DDBJ whole genome shotgun (WGS) entry which is preliminary data.</text>
</comment>
<feature type="transmembrane region" description="Helical" evidence="12">
    <location>
        <begin position="410"/>
        <end position="428"/>
    </location>
</feature>
<feature type="compositionally biased region" description="Basic residues" evidence="13">
    <location>
        <begin position="684"/>
        <end position="693"/>
    </location>
</feature>
<dbReference type="Gene3D" id="1.25.40.20">
    <property type="entry name" value="Ankyrin repeat-containing domain"/>
    <property type="match status" value="2"/>
</dbReference>
<feature type="repeat" description="ANK" evidence="11">
    <location>
        <begin position="186"/>
        <end position="218"/>
    </location>
</feature>
<feature type="region of interest" description="Disordered" evidence="13">
    <location>
        <begin position="728"/>
        <end position="764"/>
    </location>
</feature>
<dbReference type="GO" id="GO:0016020">
    <property type="term" value="C:membrane"/>
    <property type="evidence" value="ECO:0007669"/>
    <property type="project" value="UniProtKB-SubCell"/>
</dbReference>
<name>A0A9W8GR38_9FUNG</name>
<feature type="repeat" description="ANK" evidence="11">
    <location>
        <begin position="257"/>
        <end position="289"/>
    </location>
</feature>
<gene>
    <name evidence="15" type="primary">AKR1</name>
    <name evidence="15" type="ORF">GGI19_004744</name>
</gene>
<evidence type="ECO:0000256" key="1">
    <source>
        <dbReference type="ARBA" id="ARBA00004141"/>
    </source>
</evidence>
<feature type="transmembrane region" description="Helical" evidence="12">
    <location>
        <begin position="630"/>
        <end position="652"/>
    </location>
</feature>
<evidence type="ECO:0000256" key="5">
    <source>
        <dbReference type="ARBA" id="ARBA00022989"/>
    </source>
</evidence>
<dbReference type="GO" id="GO:0019706">
    <property type="term" value="F:protein-cysteine S-palmitoyltransferase activity"/>
    <property type="evidence" value="ECO:0007669"/>
    <property type="project" value="UniProtKB-EC"/>
</dbReference>
<evidence type="ECO:0000256" key="7">
    <source>
        <dbReference type="ARBA" id="ARBA00023136"/>
    </source>
</evidence>
<evidence type="ECO:0000256" key="6">
    <source>
        <dbReference type="ARBA" id="ARBA00023043"/>
    </source>
</evidence>
<dbReference type="Pfam" id="PF12796">
    <property type="entry name" value="Ank_2"/>
    <property type="match status" value="2"/>
</dbReference>
<feature type="compositionally biased region" description="Polar residues" evidence="13">
    <location>
        <begin position="746"/>
        <end position="763"/>
    </location>
</feature>
<evidence type="ECO:0000313" key="16">
    <source>
        <dbReference type="Proteomes" id="UP001140011"/>
    </source>
</evidence>
<dbReference type="OrthoDB" id="6781668at2759"/>
<dbReference type="InterPro" id="IPR002110">
    <property type="entry name" value="Ankyrin_rpt"/>
</dbReference>
<protein>
    <recommendedName>
        <fullName evidence="12">Palmitoyltransferase</fullName>
        <ecNumber evidence="12">2.3.1.225</ecNumber>
    </recommendedName>
</protein>
<comment type="subcellular location">
    <subcellularLocation>
        <location evidence="1">Membrane</location>
        <topology evidence="1">Multi-pass membrane protein</topology>
    </subcellularLocation>
</comment>
<dbReference type="PROSITE" id="PS50216">
    <property type="entry name" value="DHHC"/>
    <property type="match status" value="1"/>
</dbReference>
<reference evidence="15" key="1">
    <citation type="submission" date="2022-07" db="EMBL/GenBank/DDBJ databases">
        <title>Phylogenomic reconstructions and comparative analyses of Kickxellomycotina fungi.</title>
        <authorList>
            <person name="Reynolds N.K."/>
            <person name="Stajich J.E."/>
            <person name="Barry K."/>
            <person name="Grigoriev I.V."/>
            <person name="Crous P."/>
            <person name="Smith M.E."/>
        </authorList>
    </citation>
    <scope>NUCLEOTIDE SEQUENCE</scope>
    <source>
        <strain evidence="15">BCRC 34297</strain>
    </source>
</reference>
<evidence type="ECO:0000256" key="10">
    <source>
        <dbReference type="ARBA" id="ARBA00048048"/>
    </source>
</evidence>
<dbReference type="InterPro" id="IPR036770">
    <property type="entry name" value="Ankyrin_rpt-contain_sf"/>
</dbReference>
<feature type="region of interest" description="Disordered" evidence="13">
    <location>
        <begin position="676"/>
        <end position="695"/>
    </location>
</feature>
<accession>A0A9W8GR38</accession>
<feature type="transmembrane region" description="Helical" evidence="12">
    <location>
        <begin position="481"/>
        <end position="501"/>
    </location>
</feature>
<feature type="region of interest" description="Disordered" evidence="13">
    <location>
        <begin position="1"/>
        <end position="78"/>
    </location>
</feature>
<evidence type="ECO:0000256" key="4">
    <source>
        <dbReference type="ARBA" id="ARBA00022737"/>
    </source>
</evidence>
<feature type="domain" description="Palmitoyltransferase DHHC" evidence="14">
    <location>
        <begin position="532"/>
        <end position="667"/>
    </location>
</feature>
<dbReference type="SMART" id="SM00248">
    <property type="entry name" value="ANK"/>
    <property type="match status" value="5"/>
</dbReference>
<dbReference type="PROSITE" id="PS50297">
    <property type="entry name" value="ANK_REP_REGION"/>
    <property type="match status" value="3"/>
</dbReference>
<keyword evidence="5 12" id="KW-1133">Transmembrane helix</keyword>
<evidence type="ECO:0000256" key="12">
    <source>
        <dbReference type="RuleBase" id="RU079119"/>
    </source>
</evidence>
<dbReference type="PANTHER" id="PTHR24161:SF85">
    <property type="entry name" value="PALMITOYLTRANSFERASE HIP14"/>
    <property type="match status" value="1"/>
</dbReference>
<proteinExistence type="inferred from homology"/>
<keyword evidence="8" id="KW-0564">Palmitate</keyword>
<dbReference type="AlphaFoldDB" id="A0A9W8GR38"/>
<evidence type="ECO:0000259" key="14">
    <source>
        <dbReference type="Pfam" id="PF01529"/>
    </source>
</evidence>
<keyword evidence="9" id="KW-0449">Lipoprotein</keyword>
<dbReference type="SUPFAM" id="SSF48403">
    <property type="entry name" value="Ankyrin repeat"/>
    <property type="match status" value="1"/>
</dbReference>
<evidence type="ECO:0000256" key="11">
    <source>
        <dbReference type="PROSITE-ProRule" id="PRU00023"/>
    </source>
</evidence>
<dbReference type="Pfam" id="PF01529">
    <property type="entry name" value="DHHC"/>
    <property type="match status" value="1"/>
</dbReference>
<dbReference type="InterPro" id="IPR001594">
    <property type="entry name" value="Palmitoyltrfase_DHHC"/>
</dbReference>
<feature type="transmembrane region" description="Helical" evidence="12">
    <location>
        <begin position="581"/>
        <end position="608"/>
    </location>
</feature>
<keyword evidence="3 12" id="KW-0812">Transmembrane</keyword>
<keyword evidence="4" id="KW-0677">Repeat</keyword>
<evidence type="ECO:0000256" key="2">
    <source>
        <dbReference type="ARBA" id="ARBA00010104"/>
    </source>
</evidence>
<evidence type="ECO:0000313" key="15">
    <source>
        <dbReference type="EMBL" id="KAJ2751029.1"/>
    </source>
</evidence>
<comment type="similarity">
    <text evidence="2">Belongs to the DHHC palmitoyltransferase family. AKR/ZDHHC17 subfamily.</text>
</comment>
<dbReference type="PROSITE" id="PS50088">
    <property type="entry name" value="ANK_REPEAT"/>
    <property type="match status" value="3"/>
</dbReference>
<dbReference type="PANTHER" id="PTHR24161">
    <property type="entry name" value="ANK_REP_REGION DOMAIN-CONTAINING PROTEIN-RELATED"/>
    <property type="match status" value="1"/>
</dbReference>